<sequence length="525" mass="56786">MTGSFSYASFAPRDGHPGGWGVGRISGEVGLRLIDELIPLIPTQISDPVALSAFPDRSDLARRLRRFAWLPAPQESRGVFFASSPAGQDASGRPGNVFTYVHVGSPGDLRSRDAVDLMFSPSVPAPFGKRKVEDATLPDLRAGFVAPSPMTRTVVDAFLDGAPADSAGGPGVLPAECSRVTPPTGPGTRREILAELVTRLTDGHPVVLLADEVEGPLWVAALAGALPAELPGRRSFTWSTYERAAGVREILDRGASLVVVPLKDREKLSVLRGTTVLATDRLPSEAEFTAGTPPAPRSSTRITTPTATRTSVPAAFSVSDPSPAAAPTAAGSMTNPFEAVSVGRHSQATGPALAPDPLPDPHLHRALVRLTDADMDFIREATLPSWELVVNRLPSDVYRVEDYRRNWERRVLTDHRNYLLLDPADELGWTVRVRLLALASYGAVPGAAQSGDPDPFEEWPLTVLGPHTVAELVKVTTDYTLGHGYADNREPDFHLFRDRKVQEMARKVFLRRTQVRPVRGTTVRR</sequence>
<reference evidence="3 4" key="1">
    <citation type="submission" date="2019-06" db="EMBL/GenBank/DDBJ databases">
        <title>Whole genome shotgun sequence of Corynebacterium variabile NBRC 15286.</title>
        <authorList>
            <person name="Hosoyama A."/>
            <person name="Uohara A."/>
            <person name="Ohji S."/>
            <person name="Ichikawa N."/>
        </authorList>
    </citation>
    <scope>NUCLEOTIDE SEQUENCE [LARGE SCALE GENOMIC DNA]</scope>
    <source>
        <strain evidence="3 4">NBRC 15286</strain>
    </source>
</reference>
<dbReference type="GeneID" id="82888309"/>
<evidence type="ECO:0000313" key="3">
    <source>
        <dbReference type="EMBL" id="GEC86881.1"/>
    </source>
</evidence>
<evidence type="ECO:0000259" key="2">
    <source>
        <dbReference type="Pfam" id="PF20013"/>
    </source>
</evidence>
<dbReference type="InterPro" id="IPR045402">
    <property type="entry name" value="GAP1-N2"/>
</dbReference>
<evidence type="ECO:0000313" key="4">
    <source>
        <dbReference type="Proteomes" id="UP000319986"/>
    </source>
</evidence>
<dbReference type="Pfam" id="PF20013">
    <property type="entry name" value="GAP1-N2"/>
    <property type="match status" value="1"/>
</dbReference>
<proteinExistence type="predicted"/>
<gene>
    <name evidence="3" type="ORF">CVA01_21950</name>
</gene>
<feature type="domain" description="GTPase-associated protein 1 N-terminal" evidence="2">
    <location>
        <begin position="3"/>
        <end position="140"/>
    </location>
</feature>
<evidence type="ECO:0000256" key="1">
    <source>
        <dbReference type="SAM" id="MobiDB-lite"/>
    </source>
</evidence>
<accession>A0A4Y4C1G1</accession>
<comment type="caution">
    <text evidence="3">The sequence shown here is derived from an EMBL/GenBank/DDBJ whole genome shotgun (WGS) entry which is preliminary data.</text>
</comment>
<protein>
    <recommendedName>
        <fullName evidence="2">GTPase-associated protein 1 N-terminal domain-containing protein</fullName>
    </recommendedName>
</protein>
<organism evidence="3 4">
    <name type="scientific">Corynebacterium variabile</name>
    <dbReference type="NCBI Taxonomy" id="1727"/>
    <lineage>
        <taxon>Bacteria</taxon>
        <taxon>Bacillati</taxon>
        <taxon>Actinomycetota</taxon>
        <taxon>Actinomycetes</taxon>
        <taxon>Mycobacteriales</taxon>
        <taxon>Corynebacteriaceae</taxon>
        <taxon>Corynebacterium</taxon>
    </lineage>
</organism>
<dbReference type="Proteomes" id="UP000319986">
    <property type="component" value="Unassembled WGS sequence"/>
</dbReference>
<feature type="compositionally biased region" description="Low complexity" evidence="1">
    <location>
        <begin position="297"/>
        <end position="330"/>
    </location>
</feature>
<dbReference type="EMBL" id="BJNT01000017">
    <property type="protein sequence ID" value="GEC86881.1"/>
    <property type="molecule type" value="Genomic_DNA"/>
</dbReference>
<feature type="region of interest" description="Disordered" evidence="1">
    <location>
        <begin position="286"/>
        <end position="332"/>
    </location>
</feature>
<dbReference type="AlphaFoldDB" id="A0A4Y4C1G1"/>
<dbReference type="RefSeq" id="WP_141330696.1">
    <property type="nucleotide sequence ID" value="NZ_BJNT01000017.1"/>
</dbReference>
<name>A0A4Y4C1G1_9CORY</name>